<protein>
    <submittedName>
        <fullName evidence="1">DUF3037 domain-containing protein</fullName>
    </submittedName>
</protein>
<dbReference type="EMBL" id="CP049933">
    <property type="protein sequence ID" value="QIM19568.1"/>
    <property type="molecule type" value="Genomic_DNA"/>
</dbReference>
<organism evidence="1 2">
    <name type="scientific">Leucobacter coleopterorum</name>
    <dbReference type="NCBI Taxonomy" id="2714933"/>
    <lineage>
        <taxon>Bacteria</taxon>
        <taxon>Bacillati</taxon>
        <taxon>Actinomycetota</taxon>
        <taxon>Actinomycetes</taxon>
        <taxon>Micrococcales</taxon>
        <taxon>Microbacteriaceae</taxon>
        <taxon>Leucobacter</taxon>
    </lineage>
</organism>
<accession>A0ABX6K127</accession>
<gene>
    <name evidence="1" type="ORF">G7066_15085</name>
</gene>
<dbReference type="RefSeq" id="WP_166331810.1">
    <property type="nucleotide sequence ID" value="NZ_CP049933.1"/>
</dbReference>
<keyword evidence="2" id="KW-1185">Reference proteome</keyword>
<evidence type="ECO:0000313" key="2">
    <source>
        <dbReference type="Proteomes" id="UP000503441"/>
    </source>
</evidence>
<sequence length="294" mass="33518">MLSYQYWIIRYVPDIARGEFTNIGLLCGRDGGDWAVQFDTEAVRSRGELGPNLRELAPWMVWFERRITRQSQPQLQLELNEQTVSSGWISHLHTRQANSVQFSEARPVDVPSAAEGVKLLFPHLVARETVTRSHTLTRASMRAKVRHALELTFNLTLNRDLFIQPRVVIGKQRSTVDFLRRDNNEDTITNVWAFNSAKVELLEQQVQATNYSLTRLRDTGAEIRFSDGKSVAIQADIPVSVIYDPPTSQRELQWRTDVFDAALEAWHLNGISVQSLEEFRSASANVRRVAAGTR</sequence>
<proteinExistence type="predicted"/>
<reference evidence="1 2" key="1">
    <citation type="submission" date="2020-03" db="EMBL/GenBank/DDBJ databases">
        <title>Leucobacter sp. nov., isolated from beetles.</title>
        <authorList>
            <person name="Hyun D.-W."/>
            <person name="Bae J.-W."/>
        </authorList>
    </citation>
    <scope>NUCLEOTIDE SEQUENCE [LARGE SCALE GENOMIC DNA]</scope>
    <source>
        <strain evidence="1 2">HDW9A</strain>
    </source>
</reference>
<name>A0ABX6K127_9MICO</name>
<dbReference type="Proteomes" id="UP000503441">
    <property type="component" value="Chromosome"/>
</dbReference>
<evidence type="ECO:0000313" key="1">
    <source>
        <dbReference type="EMBL" id="QIM19568.1"/>
    </source>
</evidence>